<accession>A0A0F9UYX8</accession>
<dbReference type="Gene3D" id="2.70.98.30">
    <property type="entry name" value="Golgi alpha-mannosidase II, domain 4"/>
    <property type="match status" value="1"/>
</dbReference>
<feature type="domain" description="Glycosyl hydrolases family 38 C-terminal" evidence="3">
    <location>
        <begin position="785"/>
        <end position="858"/>
    </location>
</feature>
<reference evidence="4" key="1">
    <citation type="journal article" date="2015" name="Nature">
        <title>Complex archaea that bridge the gap between prokaryotes and eukaryotes.</title>
        <authorList>
            <person name="Spang A."/>
            <person name="Saw J.H."/>
            <person name="Jorgensen S.L."/>
            <person name="Zaremba-Niedzwiedzka K."/>
            <person name="Martijn J."/>
            <person name="Lind A.E."/>
            <person name="van Eijk R."/>
            <person name="Schleper C."/>
            <person name="Guy L."/>
            <person name="Ettema T.J."/>
        </authorList>
    </citation>
    <scope>NUCLEOTIDE SEQUENCE</scope>
</reference>
<evidence type="ECO:0000259" key="3">
    <source>
        <dbReference type="Pfam" id="PF17677"/>
    </source>
</evidence>
<dbReference type="SUPFAM" id="SSF88713">
    <property type="entry name" value="Glycoside hydrolase/deacetylase"/>
    <property type="match status" value="1"/>
</dbReference>
<dbReference type="GO" id="GO:0004559">
    <property type="term" value="F:alpha-mannosidase activity"/>
    <property type="evidence" value="ECO:0007669"/>
    <property type="project" value="InterPro"/>
</dbReference>
<dbReference type="PANTHER" id="PTHR46017">
    <property type="entry name" value="ALPHA-MANNOSIDASE 2C1"/>
    <property type="match status" value="1"/>
</dbReference>
<dbReference type="GO" id="GO:0009313">
    <property type="term" value="P:oligosaccharide catabolic process"/>
    <property type="evidence" value="ECO:0007669"/>
    <property type="project" value="TreeGrafter"/>
</dbReference>
<dbReference type="SUPFAM" id="SSF74650">
    <property type="entry name" value="Galactose mutarotase-like"/>
    <property type="match status" value="1"/>
</dbReference>
<dbReference type="Pfam" id="PF01074">
    <property type="entry name" value="Glyco_hydro_38N"/>
    <property type="match status" value="1"/>
</dbReference>
<dbReference type="InterPro" id="IPR011330">
    <property type="entry name" value="Glyco_hydro/deAcase_b/a-brl"/>
</dbReference>
<dbReference type="Gene3D" id="3.20.110.10">
    <property type="entry name" value="Glycoside hydrolase 38, N terminal domain"/>
    <property type="match status" value="1"/>
</dbReference>
<dbReference type="Pfam" id="PF17677">
    <property type="entry name" value="Glyco_hydro38C2"/>
    <property type="match status" value="1"/>
</dbReference>
<evidence type="ECO:0000256" key="1">
    <source>
        <dbReference type="SAM" id="MobiDB-lite"/>
    </source>
</evidence>
<sequence length="861" mass="96167">MSIERIYVCPYSHSDWAWIAHRRWHEKRYIRAFELVLDLMDAETGFAWFIDSWHEQFSPIRENRPDLVERMKPHVAAGRFGLGPGTFTNLSPSTTHREALIRNVLYGQRKFRELFGDVPFELGSHIDCGGWFSQMPQLMTKMGFAAMMMCRPAEALDRKHVPRQFRWRSPDGSEIACHRISSYALFAYDPQEESSLRDFLTDEIAKADTHGSGPAAMVCFGWDDDCLPLGEPCWQSDLFAHVAEWNRSETAQITLAAPGLFARDLAGYARSLPVITGGLNPAASGRVTENGHDNICDLRARCSLAVTQAERESMHYGDVFPEQEIEALWEQTLSIHPHATAWLWQRDNEPFILKAKATEQAALALRGRVRRAAAERIGPTGEGRPIVLFNPLPFDRTESCEFYFAVDEAGAMGFRVTDGEGNALTTQFVGDSYRGFGHGDNRDRMRCEWRIRTELTVPACGYATVYLHVDNDAQPASVFELSPRRLDIGPLSVEMPGGVIEGVTHNELGRLLDRLDIVFIETDDGQTNAISNRKATRTGLDDPTPWPPEPQWNNEWQNNGRPVRSSGLEVEEWSLMETGPLGARVFITGAVAGNPTEVELFIHAHGRRIDCDVRSYMVNPVSGYLVAELRPAFDGRPHADVPFGVEPRDLADEPFGPEIVERAHIKPFWGQSWADYSDGDKGVAILSQPGLFGYRVDGGVFQHILLKTIAPGRQAGARWGNDTRTGLGLQRMTFAAVLHAGDWKTAQLYREIETFREPIEGEDALYKLTGDAPDTQRGLAVAPHNVMVSAFFKDRGATMLRIYENQGAAVSARVDLPAAVTSAQICDLLGGPTQDTRTVTVNGNRLEFDLGPWEIVTIRLD</sequence>
<gene>
    <name evidence="4" type="ORF">LCGC14_0161940</name>
</gene>
<dbReference type="GO" id="GO:0030246">
    <property type="term" value="F:carbohydrate binding"/>
    <property type="evidence" value="ECO:0007669"/>
    <property type="project" value="InterPro"/>
</dbReference>
<protein>
    <submittedName>
        <fullName evidence="4">Uncharacterized protein</fullName>
    </submittedName>
</protein>
<dbReference type="GO" id="GO:0006013">
    <property type="term" value="P:mannose metabolic process"/>
    <property type="evidence" value="ECO:0007669"/>
    <property type="project" value="InterPro"/>
</dbReference>
<comment type="caution">
    <text evidence="4">The sequence shown here is derived from an EMBL/GenBank/DDBJ whole genome shotgun (WGS) entry which is preliminary data.</text>
</comment>
<dbReference type="InterPro" id="IPR000602">
    <property type="entry name" value="Glyco_hydro_38_N"/>
</dbReference>
<evidence type="ECO:0000313" key="4">
    <source>
        <dbReference type="EMBL" id="KKN96944.1"/>
    </source>
</evidence>
<dbReference type="PANTHER" id="PTHR46017:SF1">
    <property type="entry name" value="ALPHA-MANNOSIDASE 2C1"/>
    <property type="match status" value="1"/>
</dbReference>
<evidence type="ECO:0000259" key="2">
    <source>
        <dbReference type="Pfam" id="PF01074"/>
    </source>
</evidence>
<organism evidence="4">
    <name type="scientific">marine sediment metagenome</name>
    <dbReference type="NCBI Taxonomy" id="412755"/>
    <lineage>
        <taxon>unclassified sequences</taxon>
        <taxon>metagenomes</taxon>
        <taxon>ecological metagenomes</taxon>
    </lineage>
</organism>
<dbReference type="InterPro" id="IPR027291">
    <property type="entry name" value="Glyco_hydro_38_N_sf"/>
</dbReference>
<dbReference type="InterPro" id="IPR041147">
    <property type="entry name" value="GH38_C"/>
</dbReference>
<feature type="domain" description="Glycoside hydrolase family 38 N-terminal" evidence="2">
    <location>
        <begin position="6"/>
        <end position="265"/>
    </location>
</feature>
<dbReference type="InterPro" id="IPR011013">
    <property type="entry name" value="Gal_mutarotase_sf_dom"/>
</dbReference>
<proteinExistence type="predicted"/>
<name>A0A0F9UYX8_9ZZZZ</name>
<dbReference type="AlphaFoldDB" id="A0A0F9UYX8"/>
<dbReference type="EMBL" id="LAZR01000061">
    <property type="protein sequence ID" value="KKN96944.1"/>
    <property type="molecule type" value="Genomic_DNA"/>
</dbReference>
<feature type="region of interest" description="Disordered" evidence="1">
    <location>
        <begin position="534"/>
        <end position="560"/>
    </location>
</feature>